<reference evidence="3 4" key="1">
    <citation type="submission" date="2016-09" db="EMBL/GenBank/DDBJ databases">
        <title>Extensive genetic diversity and differential bi-allelic expression allows diatom success in the polar Southern Ocean.</title>
        <authorList>
            <consortium name="DOE Joint Genome Institute"/>
            <person name="Mock T."/>
            <person name="Otillar R.P."/>
            <person name="Strauss J."/>
            <person name="Dupont C."/>
            <person name="Frickenhaus S."/>
            <person name="Maumus F."/>
            <person name="Mcmullan M."/>
            <person name="Sanges R."/>
            <person name="Schmutz J."/>
            <person name="Toseland A."/>
            <person name="Valas R."/>
            <person name="Veluchamy A."/>
            <person name="Ward B.J."/>
            <person name="Allen A."/>
            <person name="Barry K."/>
            <person name="Falciatore A."/>
            <person name="Ferrante M."/>
            <person name="Fortunato A.E."/>
            <person name="Gloeckner G."/>
            <person name="Gruber A."/>
            <person name="Hipkin R."/>
            <person name="Janech M."/>
            <person name="Kroth P."/>
            <person name="Leese F."/>
            <person name="Lindquist E."/>
            <person name="Lyon B.R."/>
            <person name="Martin J."/>
            <person name="Mayer C."/>
            <person name="Parker M."/>
            <person name="Quesneville H."/>
            <person name="Raymond J."/>
            <person name="Uhlig C."/>
            <person name="Valentin K.U."/>
            <person name="Worden A.Z."/>
            <person name="Armbrust E.V."/>
            <person name="Bowler C."/>
            <person name="Green B."/>
            <person name="Moulton V."/>
            <person name="Van Oosterhout C."/>
            <person name="Grigoriev I."/>
        </authorList>
    </citation>
    <scope>NUCLEOTIDE SEQUENCE [LARGE SCALE GENOMIC DNA]</scope>
    <source>
        <strain evidence="3 4">CCMP1102</strain>
    </source>
</reference>
<dbReference type="EMBL" id="KV784359">
    <property type="protein sequence ID" value="OEU15090.1"/>
    <property type="molecule type" value="Genomic_DNA"/>
</dbReference>
<organism evidence="3 4">
    <name type="scientific">Fragilariopsis cylindrus CCMP1102</name>
    <dbReference type="NCBI Taxonomy" id="635003"/>
    <lineage>
        <taxon>Eukaryota</taxon>
        <taxon>Sar</taxon>
        <taxon>Stramenopiles</taxon>
        <taxon>Ochrophyta</taxon>
        <taxon>Bacillariophyta</taxon>
        <taxon>Bacillariophyceae</taxon>
        <taxon>Bacillariophycidae</taxon>
        <taxon>Bacillariales</taxon>
        <taxon>Bacillariaceae</taxon>
        <taxon>Fragilariopsis</taxon>
    </lineage>
</organism>
<keyword evidence="4" id="KW-1185">Reference proteome</keyword>
<gene>
    <name evidence="3" type="ORF">FRACYDRAFT_239770</name>
</gene>
<feature type="transmembrane region" description="Helical" evidence="2">
    <location>
        <begin position="92"/>
        <end position="121"/>
    </location>
</feature>
<dbReference type="InParanoid" id="A0A1E7FA87"/>
<dbReference type="Proteomes" id="UP000095751">
    <property type="component" value="Unassembled WGS sequence"/>
</dbReference>
<feature type="transmembrane region" description="Helical" evidence="2">
    <location>
        <begin position="49"/>
        <end position="71"/>
    </location>
</feature>
<feature type="region of interest" description="Disordered" evidence="1">
    <location>
        <begin position="155"/>
        <end position="183"/>
    </location>
</feature>
<proteinExistence type="predicted"/>
<evidence type="ECO:0000256" key="2">
    <source>
        <dbReference type="SAM" id="Phobius"/>
    </source>
</evidence>
<name>A0A1E7FA87_9STRA</name>
<dbReference type="AlphaFoldDB" id="A0A1E7FA87"/>
<evidence type="ECO:0000313" key="4">
    <source>
        <dbReference type="Proteomes" id="UP000095751"/>
    </source>
</evidence>
<evidence type="ECO:0000256" key="1">
    <source>
        <dbReference type="SAM" id="MobiDB-lite"/>
    </source>
</evidence>
<dbReference type="OrthoDB" id="10625272at2759"/>
<sequence>MFSFFSNHGKEFPTTASSFLVLGGIATRTRPIKWTQLEAERNLNYLTRIFMTGFTIALVSSYAEIISRSIIDFVEKMNNNINQMKKGRKMKSLLFPVSSSGRFSSITITTAITMLLSLIAFNYKYQPVCVSAFMMKYNHHPNKRFDVQVQVLNNNINDNNDDEQNNNNNNYNNNNNNNSDDEQNKEFYRDLQKAKMKNFGRALPPEQLRESAIQAESDFLTAMKETKKDFQSIKNKVGSDGYNMKMGMY</sequence>
<dbReference type="KEGG" id="fcy:FRACYDRAFT_239770"/>
<evidence type="ECO:0000313" key="3">
    <source>
        <dbReference type="EMBL" id="OEU15090.1"/>
    </source>
</evidence>
<feature type="compositionally biased region" description="Low complexity" evidence="1">
    <location>
        <begin position="165"/>
        <end position="178"/>
    </location>
</feature>
<protein>
    <submittedName>
        <fullName evidence="3">Uncharacterized protein</fullName>
    </submittedName>
</protein>
<keyword evidence="2" id="KW-0812">Transmembrane</keyword>
<keyword evidence="2" id="KW-1133">Transmembrane helix</keyword>
<keyword evidence="2" id="KW-0472">Membrane</keyword>
<accession>A0A1E7FA87</accession>